<reference evidence="3" key="1">
    <citation type="submission" date="2022-11" db="UniProtKB">
        <authorList>
            <consortium name="WormBaseParasite"/>
        </authorList>
    </citation>
    <scope>IDENTIFICATION</scope>
</reference>
<sequence length="87" mass="9881">MKSLPSQNYTLLAYIFIHAQSVVEQQKFNKMSLSALGVLLQPMLNLSKNQVRIFLLNAVSSQAKEESNMPSRLLKMWISSSKSDKHL</sequence>
<accession>A0A915DEL7</accession>
<dbReference type="AlphaFoldDB" id="A0A915DEL7"/>
<feature type="domain" description="Rho-GAP" evidence="1">
    <location>
        <begin position="1"/>
        <end position="85"/>
    </location>
</feature>
<keyword evidence="2" id="KW-1185">Reference proteome</keyword>
<proteinExistence type="predicted"/>
<dbReference type="Pfam" id="PF00620">
    <property type="entry name" value="RhoGAP"/>
    <property type="match status" value="1"/>
</dbReference>
<dbReference type="Proteomes" id="UP000887574">
    <property type="component" value="Unplaced"/>
</dbReference>
<dbReference type="InterPro" id="IPR008936">
    <property type="entry name" value="Rho_GTPase_activation_prot"/>
</dbReference>
<dbReference type="InterPro" id="IPR000198">
    <property type="entry name" value="RhoGAP_dom"/>
</dbReference>
<dbReference type="WBParaSite" id="jg19064">
    <property type="protein sequence ID" value="jg19064"/>
    <property type="gene ID" value="jg19064"/>
</dbReference>
<dbReference type="Gene3D" id="1.10.555.10">
    <property type="entry name" value="Rho GTPase activation protein"/>
    <property type="match status" value="1"/>
</dbReference>
<dbReference type="GO" id="GO:0007165">
    <property type="term" value="P:signal transduction"/>
    <property type="evidence" value="ECO:0007669"/>
    <property type="project" value="InterPro"/>
</dbReference>
<dbReference type="PROSITE" id="PS50238">
    <property type="entry name" value="RHOGAP"/>
    <property type="match status" value="1"/>
</dbReference>
<organism evidence="2 3">
    <name type="scientific">Ditylenchus dipsaci</name>
    <dbReference type="NCBI Taxonomy" id="166011"/>
    <lineage>
        <taxon>Eukaryota</taxon>
        <taxon>Metazoa</taxon>
        <taxon>Ecdysozoa</taxon>
        <taxon>Nematoda</taxon>
        <taxon>Chromadorea</taxon>
        <taxon>Rhabditida</taxon>
        <taxon>Tylenchina</taxon>
        <taxon>Tylenchomorpha</taxon>
        <taxon>Sphaerularioidea</taxon>
        <taxon>Anguinidae</taxon>
        <taxon>Anguininae</taxon>
        <taxon>Ditylenchus</taxon>
    </lineage>
</organism>
<protein>
    <submittedName>
        <fullName evidence="3">Rho-GAP domain-containing protein</fullName>
    </submittedName>
</protein>
<evidence type="ECO:0000259" key="1">
    <source>
        <dbReference type="PROSITE" id="PS50238"/>
    </source>
</evidence>
<dbReference type="SUPFAM" id="SSF48350">
    <property type="entry name" value="GTPase activation domain, GAP"/>
    <property type="match status" value="1"/>
</dbReference>
<name>A0A915DEL7_9BILA</name>
<evidence type="ECO:0000313" key="2">
    <source>
        <dbReference type="Proteomes" id="UP000887574"/>
    </source>
</evidence>
<evidence type="ECO:0000313" key="3">
    <source>
        <dbReference type="WBParaSite" id="jg19064"/>
    </source>
</evidence>